<evidence type="ECO:0000256" key="8">
    <source>
        <dbReference type="ARBA" id="ARBA00022989"/>
    </source>
</evidence>
<keyword evidence="4" id="KW-1003">Cell membrane</keyword>
<dbReference type="InterPro" id="IPR027417">
    <property type="entry name" value="P-loop_NTPase"/>
</dbReference>
<keyword evidence="14" id="KW-1185">Reference proteome</keyword>
<proteinExistence type="inferred from homology"/>
<dbReference type="Proteomes" id="UP000248349">
    <property type="component" value="Unassembled WGS sequence"/>
</dbReference>
<dbReference type="SMART" id="SM00382">
    <property type="entry name" value="AAA"/>
    <property type="match status" value="2"/>
</dbReference>
<dbReference type="EMBL" id="KZ821222">
    <property type="protein sequence ID" value="PYH48012.1"/>
    <property type="molecule type" value="Genomic_DNA"/>
</dbReference>
<dbReference type="Pfam" id="PF06422">
    <property type="entry name" value="PDR_CDR"/>
    <property type="match status" value="1"/>
</dbReference>
<comment type="similarity">
    <text evidence="2">Belongs to the ABC transporter superfamily. ABCG family. PDR (TC 3.A.1.205) subfamily.</text>
</comment>
<feature type="transmembrane region" description="Helical" evidence="11">
    <location>
        <begin position="550"/>
        <end position="571"/>
    </location>
</feature>
<evidence type="ECO:0000256" key="10">
    <source>
        <dbReference type="SAM" id="MobiDB-lite"/>
    </source>
</evidence>
<evidence type="ECO:0000259" key="12">
    <source>
        <dbReference type="PROSITE" id="PS50893"/>
    </source>
</evidence>
<feature type="transmembrane region" description="Helical" evidence="11">
    <location>
        <begin position="628"/>
        <end position="647"/>
    </location>
</feature>
<organism evidence="13 14">
    <name type="scientific">Aspergillus saccharolyticus JOP 1030-1</name>
    <dbReference type="NCBI Taxonomy" id="1450539"/>
    <lineage>
        <taxon>Eukaryota</taxon>
        <taxon>Fungi</taxon>
        <taxon>Dikarya</taxon>
        <taxon>Ascomycota</taxon>
        <taxon>Pezizomycotina</taxon>
        <taxon>Eurotiomycetes</taxon>
        <taxon>Eurotiomycetidae</taxon>
        <taxon>Eurotiales</taxon>
        <taxon>Aspergillaceae</taxon>
        <taxon>Aspergillus</taxon>
        <taxon>Aspergillus subgen. Circumdati</taxon>
    </lineage>
</organism>
<dbReference type="InterPro" id="IPR003593">
    <property type="entry name" value="AAA+_ATPase"/>
</dbReference>
<dbReference type="PANTHER" id="PTHR19241">
    <property type="entry name" value="ATP-BINDING CASSETTE TRANSPORTER"/>
    <property type="match status" value="1"/>
</dbReference>
<name>A0A319AN76_9EURO</name>
<feature type="transmembrane region" description="Helical" evidence="11">
    <location>
        <begin position="659"/>
        <end position="679"/>
    </location>
</feature>
<feature type="compositionally biased region" description="Basic and acidic residues" evidence="10">
    <location>
        <begin position="25"/>
        <end position="55"/>
    </location>
</feature>
<dbReference type="InterPro" id="IPR010929">
    <property type="entry name" value="PDR_CDR_ABC"/>
</dbReference>
<evidence type="ECO:0000256" key="7">
    <source>
        <dbReference type="ARBA" id="ARBA00022840"/>
    </source>
</evidence>
<keyword evidence="9 11" id="KW-0472">Membrane</keyword>
<evidence type="ECO:0000256" key="1">
    <source>
        <dbReference type="ARBA" id="ARBA00004651"/>
    </source>
</evidence>
<keyword evidence="6" id="KW-0547">Nucleotide-binding</keyword>
<dbReference type="FunFam" id="3.40.50.300:FF:000881">
    <property type="entry name" value="ABC multidrug transporter A-1"/>
    <property type="match status" value="1"/>
</dbReference>
<dbReference type="Pfam" id="PF00005">
    <property type="entry name" value="ABC_tran"/>
    <property type="match status" value="2"/>
</dbReference>
<dbReference type="InterPro" id="IPR034003">
    <property type="entry name" value="ABCG_PDR_2"/>
</dbReference>
<dbReference type="InterPro" id="IPR013525">
    <property type="entry name" value="ABC2_TM"/>
</dbReference>
<dbReference type="RefSeq" id="XP_025433994.1">
    <property type="nucleotide sequence ID" value="XM_025571600.1"/>
</dbReference>
<evidence type="ECO:0000256" key="9">
    <source>
        <dbReference type="ARBA" id="ARBA00023136"/>
    </source>
</evidence>
<dbReference type="GO" id="GO:0005886">
    <property type="term" value="C:plasma membrane"/>
    <property type="evidence" value="ECO:0007669"/>
    <property type="project" value="UniProtKB-SubCell"/>
</dbReference>
<evidence type="ECO:0000256" key="5">
    <source>
        <dbReference type="ARBA" id="ARBA00022692"/>
    </source>
</evidence>
<feature type="domain" description="ABC transporter" evidence="12">
    <location>
        <begin position="150"/>
        <end position="405"/>
    </location>
</feature>
<dbReference type="Pfam" id="PF14510">
    <property type="entry name" value="ABC_trans_N"/>
    <property type="match status" value="1"/>
</dbReference>
<dbReference type="InterPro" id="IPR029481">
    <property type="entry name" value="ABC_trans_N"/>
</dbReference>
<dbReference type="FunFam" id="3.40.50.300:FF:000054">
    <property type="entry name" value="ABC multidrug transporter atrF"/>
    <property type="match status" value="1"/>
</dbReference>
<keyword evidence="3" id="KW-0813">Transport</keyword>
<dbReference type="GeneID" id="37072828"/>
<dbReference type="Pfam" id="PF01061">
    <property type="entry name" value="ABC2_membrane"/>
    <property type="match status" value="2"/>
</dbReference>
<dbReference type="STRING" id="1450539.A0A319AN76"/>
<dbReference type="PROSITE" id="PS50893">
    <property type="entry name" value="ABC_TRANSPORTER_2"/>
    <property type="match status" value="2"/>
</dbReference>
<keyword evidence="7" id="KW-0067">ATP-binding</keyword>
<dbReference type="Gene3D" id="3.40.50.300">
    <property type="entry name" value="P-loop containing nucleotide triphosphate hydrolases"/>
    <property type="match status" value="2"/>
</dbReference>
<evidence type="ECO:0000313" key="13">
    <source>
        <dbReference type="EMBL" id="PYH48012.1"/>
    </source>
</evidence>
<dbReference type="CDD" id="cd03232">
    <property type="entry name" value="ABCG_PDR_domain2"/>
    <property type="match status" value="1"/>
</dbReference>
<feature type="region of interest" description="Disordered" evidence="10">
    <location>
        <begin position="20"/>
        <end position="55"/>
    </location>
</feature>
<evidence type="ECO:0000256" key="4">
    <source>
        <dbReference type="ARBA" id="ARBA00022475"/>
    </source>
</evidence>
<dbReference type="GO" id="GO:0005524">
    <property type="term" value="F:ATP binding"/>
    <property type="evidence" value="ECO:0007669"/>
    <property type="project" value="UniProtKB-KW"/>
</dbReference>
<accession>A0A319AN76</accession>
<feature type="transmembrane region" description="Helical" evidence="11">
    <location>
        <begin position="1262"/>
        <end position="1287"/>
    </location>
</feature>
<feature type="domain" description="ABC transporter" evidence="12">
    <location>
        <begin position="850"/>
        <end position="1093"/>
    </location>
</feature>
<dbReference type="CDD" id="cd03233">
    <property type="entry name" value="ABCG_PDR_domain1"/>
    <property type="match status" value="1"/>
</dbReference>
<keyword evidence="5 11" id="KW-0812">Transmembrane</keyword>
<feature type="transmembrane region" description="Helical" evidence="11">
    <location>
        <begin position="1341"/>
        <end position="1364"/>
    </location>
</feature>
<feature type="transmembrane region" description="Helical" evidence="11">
    <location>
        <begin position="1185"/>
        <end position="1207"/>
    </location>
</feature>
<feature type="transmembrane region" description="Helical" evidence="11">
    <location>
        <begin position="514"/>
        <end position="538"/>
    </location>
</feature>
<dbReference type="InterPro" id="IPR034001">
    <property type="entry name" value="ABCG_PDR_1"/>
</dbReference>
<feature type="transmembrane region" description="Helical" evidence="11">
    <location>
        <begin position="761"/>
        <end position="781"/>
    </location>
</feature>
<dbReference type="PROSITE" id="PS00211">
    <property type="entry name" value="ABC_TRANSPORTER_1"/>
    <property type="match status" value="1"/>
</dbReference>
<protein>
    <recommendedName>
        <fullName evidence="12">ABC transporter domain-containing protein</fullName>
    </recommendedName>
</protein>
<evidence type="ECO:0000256" key="11">
    <source>
        <dbReference type="SAM" id="Phobius"/>
    </source>
</evidence>
<feature type="transmembrane region" description="Helical" evidence="11">
    <location>
        <begin position="592"/>
        <end position="616"/>
    </location>
</feature>
<evidence type="ECO:0000256" key="2">
    <source>
        <dbReference type="ARBA" id="ARBA00006012"/>
    </source>
</evidence>
<keyword evidence="8 11" id="KW-1133">Transmembrane helix</keyword>
<sequence>MQPVPPAPFGAAAVSATLSSGIEEDSFRVPESINEKEESEKSISKESEEGIGHKDAERIASLARSLSHLSEKSTIGEGIDTFSHEPSDPQLNPSSDQFNARKWTKNFIRIASRDPDRYPRRTAGVSFRDLNVFGYGTAADYQANVANVWLKAFDWMKGVLGQGKRVRIDILRGLEGLVRSGEMLVVLGRPGSGCSTFLKTIAGETHGLWLDGGADIQYQGISWDEMHGRFRGEVIYQAETEIHFPQLTVGDTLHFAAHARAPSNRFPGVTREQYATHMRDVVMAMLGLSHTVNTQVGNEYIRGVSGGERKRVSIAETMLCGSPLQCWDNSTRGLDSSTALEFVRRLRVSTEYTGSTAIVAIYQASQAIYDVFDKVTVLYEGRQIYFGHADDAKRFFVDMGFDCPDRQTTADFLTSLTSPTERKAREGFEHLVPRTPDEFASRWKASAERKQLLADIEAFQDEFPLGGDKYEEFSRSRAAEKAKGTRAKSPYTLSYPMQIRLCLRRGMHRLRGDMTMTLTSVIGNSIMALVVASVFYNLDTTTNSFFQRGALLFFAILLNAFASALEILTLWQQRPIVEKHDKYALYHPSAEAISSMIVDLPAKLIVSVVFNIILYFMSNLRRTAGHFFIFYLFSITITLTMSNIFRFTGAVSRSMAQAMVPSSIFMMILVIYTGFTIPVRDMHPWFRWLNYLNPIGYAFESLMINEFSDRQFPCAVYIPSYSNAPLSSKVCSVNGAVAGQDSVDGDRYINVTYQYYRSHLWRNYGILWGFLLFSLACYVVSSELVRAKPSKGEILVFPRGKMPAFLKTKQPRTIDDLESRTPMAEENRVAGEHNDPDQHTAAIVKQTSIFQWQDVCYNIKIKGQNRTILDHVDGWVRPGTLTALMGVTGAGKTSLLDVLANRVTMGIVTGEMLVDGRMRNNSFSRKTGYVQQQDLHLETSTVREALIFSAMLRQPASTPRAEKIAYVEEVIKMLNMETYAEAVVGVLGEGLNVEQRKRLTIGVEIAAKPDLLLFFDEPTSGLDSQTAWSICSLMRKLADHGQAILCTIHQPSAILMQEFDRLLFLAKGGRTVYFGELGPNMETLIKYFEDKGSPKCPLDANPAEWMLEVIGAAPGSHADKDWADLWNHSQERTQVRHELAQMKQELLQRPPPPQVTGYGEFAMPIWTQFVLCLKRMFQQYWRSPSYIYSKAAMCIIPPLFIGFTFWREPTSFQGMQNEMFAIFMLLVIFPNLVQQMMPYFVSQRSLYEVRERPSKAYSWKAFMMASILVELPWNILMAVPAYFSWYYPIGFYRHLPAGTVTDRGGTMFLLVLVFLMFTSTFSSMVIAGIEQPETGSNVAQLLFSFCLIFNGVLASPTALPRFWIFMYRVSPFTYLVSGILSVGLAGAKVECSDIELLRIPPPANESCSDYLSSFVEAAQANLLNPRDKSDCQVCMYSTTDQFLASLSISFGDRWRNIGILFVYVAFNAVAAMFLYWLVRVPKRWGKKVKQE</sequence>
<dbReference type="OrthoDB" id="245989at2759"/>
<dbReference type="GO" id="GO:0140359">
    <property type="term" value="F:ABC-type transporter activity"/>
    <property type="evidence" value="ECO:0007669"/>
    <property type="project" value="InterPro"/>
</dbReference>
<evidence type="ECO:0000256" key="3">
    <source>
        <dbReference type="ARBA" id="ARBA00022448"/>
    </source>
</evidence>
<reference evidence="13 14" key="1">
    <citation type="submission" date="2016-12" db="EMBL/GenBank/DDBJ databases">
        <title>The genomes of Aspergillus section Nigri reveals drivers in fungal speciation.</title>
        <authorList>
            <consortium name="DOE Joint Genome Institute"/>
            <person name="Vesth T.C."/>
            <person name="Nybo J."/>
            <person name="Theobald S."/>
            <person name="Brandl J."/>
            <person name="Frisvad J.C."/>
            <person name="Nielsen K.F."/>
            <person name="Lyhne E.K."/>
            <person name="Kogle M.E."/>
            <person name="Kuo A."/>
            <person name="Riley R."/>
            <person name="Clum A."/>
            <person name="Nolan M."/>
            <person name="Lipzen A."/>
            <person name="Salamov A."/>
            <person name="Henrissat B."/>
            <person name="Wiebenga A."/>
            <person name="De Vries R.P."/>
            <person name="Grigoriev I.V."/>
            <person name="Mortensen U.H."/>
            <person name="Andersen M.R."/>
            <person name="Baker S.E."/>
        </authorList>
    </citation>
    <scope>NUCLEOTIDE SEQUENCE [LARGE SCALE GENOMIC DNA]</scope>
    <source>
        <strain evidence="13 14">JOP 1030-1</strain>
    </source>
</reference>
<dbReference type="InterPro" id="IPR043926">
    <property type="entry name" value="ABCG_dom"/>
</dbReference>
<dbReference type="InterPro" id="IPR017871">
    <property type="entry name" value="ABC_transporter-like_CS"/>
</dbReference>
<evidence type="ECO:0000256" key="6">
    <source>
        <dbReference type="ARBA" id="ARBA00022741"/>
    </source>
</evidence>
<comment type="subcellular location">
    <subcellularLocation>
        <location evidence="1">Cell membrane</location>
        <topology evidence="1">Multi-pass membrane protein</topology>
    </subcellularLocation>
</comment>
<dbReference type="GO" id="GO:0016887">
    <property type="term" value="F:ATP hydrolysis activity"/>
    <property type="evidence" value="ECO:0007669"/>
    <property type="project" value="InterPro"/>
</dbReference>
<dbReference type="Pfam" id="PF19055">
    <property type="entry name" value="ABC2_membrane_7"/>
    <property type="match status" value="1"/>
</dbReference>
<dbReference type="SUPFAM" id="SSF52540">
    <property type="entry name" value="P-loop containing nucleoside triphosphate hydrolases"/>
    <property type="match status" value="2"/>
</dbReference>
<feature type="transmembrane region" description="Helical" evidence="11">
    <location>
        <begin position="1457"/>
        <end position="1478"/>
    </location>
</feature>
<dbReference type="InterPro" id="IPR003439">
    <property type="entry name" value="ABC_transporter-like_ATP-bd"/>
</dbReference>
<evidence type="ECO:0000313" key="14">
    <source>
        <dbReference type="Proteomes" id="UP000248349"/>
    </source>
</evidence>
<feature type="transmembrane region" description="Helical" evidence="11">
    <location>
        <begin position="1307"/>
        <end position="1329"/>
    </location>
</feature>
<gene>
    <name evidence="13" type="ORF">BP01DRAFT_290028</name>
</gene>
<feature type="transmembrane region" description="Helical" evidence="11">
    <location>
        <begin position="1219"/>
        <end position="1241"/>
    </location>
</feature>